<protein>
    <submittedName>
        <fullName evidence="2">Unannotated protein</fullName>
    </submittedName>
</protein>
<dbReference type="CDD" id="cd04301">
    <property type="entry name" value="NAT_SF"/>
    <property type="match status" value="1"/>
</dbReference>
<dbReference type="Gene3D" id="3.40.630.30">
    <property type="match status" value="1"/>
</dbReference>
<dbReference type="EMBL" id="CAFBND010000029">
    <property type="protein sequence ID" value="CAB4939125.1"/>
    <property type="molecule type" value="Genomic_DNA"/>
</dbReference>
<dbReference type="SUPFAM" id="SSF55729">
    <property type="entry name" value="Acyl-CoA N-acyltransferases (Nat)"/>
    <property type="match status" value="1"/>
</dbReference>
<feature type="domain" description="N-acetyltransferase" evidence="1">
    <location>
        <begin position="145"/>
        <end position="280"/>
    </location>
</feature>
<sequence length="280" mass="29851">MTDSRGGTTSGRYELMLRGLEGDPYLTYDCERSSLEDVEIEVGHAVAWISWHPHRQARWLTALSHPDDSETSARAAIEVALRLAQRCEVEGRSIAGITLPRGGFAMLPRRLRPTATDDWDWWCASAAAGGLAPPRLLLSTWAGTVPVRDLHPDDPRLAALLALASPNAPIRPGDPRVSRWAGIEESGGDLADAGGLVAMVALVPMESGAVHLNDVATHPLRRGRGLARALCATVASDVLAQGRPAVTLGMYAHNDAARALYTSLGFTCGRRNTSGSLPPG</sequence>
<dbReference type="AlphaFoldDB" id="A0A6J7J7B3"/>
<dbReference type="InterPro" id="IPR000182">
    <property type="entry name" value="GNAT_dom"/>
</dbReference>
<dbReference type="PROSITE" id="PS51186">
    <property type="entry name" value="GNAT"/>
    <property type="match status" value="1"/>
</dbReference>
<evidence type="ECO:0000259" key="1">
    <source>
        <dbReference type="PROSITE" id="PS51186"/>
    </source>
</evidence>
<dbReference type="InterPro" id="IPR016181">
    <property type="entry name" value="Acyl_CoA_acyltransferase"/>
</dbReference>
<name>A0A6J7J7B3_9ZZZZ</name>
<dbReference type="Pfam" id="PF00583">
    <property type="entry name" value="Acetyltransf_1"/>
    <property type="match status" value="1"/>
</dbReference>
<dbReference type="GO" id="GO:0016747">
    <property type="term" value="F:acyltransferase activity, transferring groups other than amino-acyl groups"/>
    <property type="evidence" value="ECO:0007669"/>
    <property type="project" value="InterPro"/>
</dbReference>
<evidence type="ECO:0000313" key="2">
    <source>
        <dbReference type="EMBL" id="CAB4939125.1"/>
    </source>
</evidence>
<organism evidence="2">
    <name type="scientific">freshwater metagenome</name>
    <dbReference type="NCBI Taxonomy" id="449393"/>
    <lineage>
        <taxon>unclassified sequences</taxon>
        <taxon>metagenomes</taxon>
        <taxon>ecological metagenomes</taxon>
    </lineage>
</organism>
<accession>A0A6J7J7B3</accession>
<gene>
    <name evidence="2" type="ORF">UFOPK3752_00940</name>
</gene>
<proteinExistence type="predicted"/>
<reference evidence="2" key="1">
    <citation type="submission" date="2020-05" db="EMBL/GenBank/DDBJ databases">
        <authorList>
            <person name="Chiriac C."/>
            <person name="Salcher M."/>
            <person name="Ghai R."/>
            <person name="Kavagutti S V."/>
        </authorList>
    </citation>
    <scope>NUCLEOTIDE SEQUENCE</scope>
</reference>